<gene>
    <name evidence="2" type="ORF">RON39_07480</name>
</gene>
<sequence>MDKASKKTNEYFYDNTPQSDDKKVSSEQILVCRFKDGDNFFTITDPNKRSLTYKVRHSNGKDENLTWKQFRKCIYQKLVNNIPLFNESGSKAVDSSESLF</sequence>
<name>A0AAW8WLI2_9LACO</name>
<dbReference type="Proteomes" id="UP001253287">
    <property type="component" value="Unassembled WGS sequence"/>
</dbReference>
<proteinExistence type="predicted"/>
<dbReference type="EMBL" id="JAVTXN010000037">
    <property type="protein sequence ID" value="MDT9609965.1"/>
    <property type="molecule type" value="Genomic_DNA"/>
</dbReference>
<protein>
    <submittedName>
        <fullName evidence="2">Uncharacterized protein</fullName>
    </submittedName>
</protein>
<reference evidence="2" key="1">
    <citation type="submission" date="2023-08" db="EMBL/GenBank/DDBJ databases">
        <title>Lactobacillus from the Female Urinary Tract.</title>
        <authorList>
            <person name="Stegman N."/>
            <person name="Jackson B."/>
            <person name="Steiling M."/>
            <person name="Sedano C."/>
            <person name="Wolfe A."/>
            <person name="Putonti C."/>
        </authorList>
    </citation>
    <scope>NUCLEOTIDE SEQUENCE</scope>
    <source>
        <strain evidence="2">UMB5661</strain>
    </source>
</reference>
<accession>A0AAW8WLI2</accession>
<dbReference type="RefSeq" id="WP_147370350.1">
    <property type="nucleotide sequence ID" value="NZ_CP083391.1"/>
</dbReference>
<evidence type="ECO:0000256" key="1">
    <source>
        <dbReference type="SAM" id="MobiDB-lite"/>
    </source>
</evidence>
<evidence type="ECO:0000313" key="3">
    <source>
        <dbReference type="Proteomes" id="UP001253287"/>
    </source>
</evidence>
<organism evidence="2 3">
    <name type="scientific">Lactobacillus crispatus</name>
    <dbReference type="NCBI Taxonomy" id="47770"/>
    <lineage>
        <taxon>Bacteria</taxon>
        <taxon>Bacillati</taxon>
        <taxon>Bacillota</taxon>
        <taxon>Bacilli</taxon>
        <taxon>Lactobacillales</taxon>
        <taxon>Lactobacillaceae</taxon>
        <taxon>Lactobacillus</taxon>
    </lineage>
</organism>
<comment type="caution">
    <text evidence="2">The sequence shown here is derived from an EMBL/GenBank/DDBJ whole genome shotgun (WGS) entry which is preliminary data.</text>
</comment>
<dbReference type="AlphaFoldDB" id="A0AAW8WLI2"/>
<feature type="region of interest" description="Disordered" evidence="1">
    <location>
        <begin position="1"/>
        <end position="21"/>
    </location>
</feature>
<evidence type="ECO:0000313" key="2">
    <source>
        <dbReference type="EMBL" id="MDT9609965.1"/>
    </source>
</evidence>